<feature type="region of interest" description="Disordered" evidence="1">
    <location>
        <begin position="76"/>
        <end position="181"/>
    </location>
</feature>
<feature type="compositionally biased region" description="Low complexity" evidence="1">
    <location>
        <begin position="140"/>
        <end position="157"/>
    </location>
</feature>
<dbReference type="Proteomes" id="UP000546584">
    <property type="component" value="Unassembled WGS sequence"/>
</dbReference>
<dbReference type="EMBL" id="JACAQR010000029">
    <property type="protein sequence ID" value="NWD44130.1"/>
    <property type="molecule type" value="Genomic_DNA"/>
</dbReference>
<feature type="compositionally biased region" description="Basic and acidic residues" evidence="1">
    <location>
        <begin position="86"/>
        <end position="100"/>
    </location>
</feature>
<reference evidence="3 4" key="1">
    <citation type="submission" date="2020-04" db="EMBL/GenBank/DDBJ databases">
        <title>Molecular characterization of pseudomonads from Agaricus bisporus reveal novel blotch 2 pathogens in Western Europe.</title>
        <authorList>
            <person name="Taparia T."/>
            <person name="Krijger M."/>
            <person name="Haynes E."/>
            <person name="Elpinstone J.G."/>
            <person name="Noble R."/>
            <person name="Van Der Wolf J."/>
        </authorList>
    </citation>
    <scope>NUCLEOTIDE SEQUENCE [LARGE SCALE GENOMIC DNA]</scope>
    <source>
        <strain evidence="3 4">IPO3753</strain>
    </source>
</reference>
<dbReference type="Gene3D" id="1.10.287.1490">
    <property type="match status" value="1"/>
</dbReference>
<dbReference type="AlphaFoldDB" id="A0AAJ3H8E6"/>
<evidence type="ECO:0000256" key="1">
    <source>
        <dbReference type="SAM" id="MobiDB-lite"/>
    </source>
</evidence>
<comment type="caution">
    <text evidence="3">The sequence shown here is derived from an EMBL/GenBank/DDBJ whole genome shotgun (WGS) entry which is preliminary data.</text>
</comment>
<proteinExistence type="predicted"/>
<organism evidence="3 4">
    <name type="scientific">Pseudomonas yamanorum</name>
    <dbReference type="NCBI Taxonomy" id="515393"/>
    <lineage>
        <taxon>Bacteria</taxon>
        <taxon>Pseudomonadati</taxon>
        <taxon>Pseudomonadota</taxon>
        <taxon>Gammaproteobacteria</taxon>
        <taxon>Pseudomonadales</taxon>
        <taxon>Pseudomonadaceae</taxon>
        <taxon>Pseudomonas</taxon>
    </lineage>
</organism>
<evidence type="ECO:0000313" key="4">
    <source>
        <dbReference type="Proteomes" id="UP000546584"/>
    </source>
</evidence>
<keyword evidence="2" id="KW-0732">Signal</keyword>
<accession>A0AAJ3H8E6</accession>
<evidence type="ECO:0000256" key="2">
    <source>
        <dbReference type="SAM" id="SignalP"/>
    </source>
</evidence>
<feature type="signal peptide" evidence="2">
    <location>
        <begin position="1"/>
        <end position="27"/>
    </location>
</feature>
<feature type="compositionally biased region" description="Basic and acidic residues" evidence="1">
    <location>
        <begin position="115"/>
        <end position="139"/>
    </location>
</feature>
<evidence type="ECO:0000313" key="3">
    <source>
        <dbReference type="EMBL" id="NWD44130.1"/>
    </source>
</evidence>
<name>A0AAJ3H8E6_9PSED</name>
<feature type="compositionally biased region" description="Basic and acidic residues" evidence="1">
    <location>
        <begin position="161"/>
        <end position="173"/>
    </location>
</feature>
<gene>
    <name evidence="3" type="ORF">HX826_19825</name>
</gene>
<sequence>MMSIVGKASLAVVASLLIGAMAPSVQAASPARWGDFGASAGNRLTASSSGAGGEYFLHPSDISVGDIQAMRDALKRNDSEMQSLESKLEGQARALEDLKKNTGSSSSSSDGQLSELKRTVSDQKNTIDKLKSEVEDLKRNSSSSSNSSSSELSSLKSTVSDQKRSLEDLKRSVDNLSSKVK</sequence>
<protein>
    <submittedName>
        <fullName evidence="3">Uncharacterized protein</fullName>
    </submittedName>
</protein>
<feature type="chain" id="PRO_5042477706" evidence="2">
    <location>
        <begin position="28"/>
        <end position="181"/>
    </location>
</feature>